<evidence type="ECO:0000259" key="1">
    <source>
        <dbReference type="SMART" id="SM00642"/>
    </source>
</evidence>
<dbReference type="Proteomes" id="UP001165042">
    <property type="component" value="Unassembled WGS sequence"/>
</dbReference>
<protein>
    <recommendedName>
        <fullName evidence="1">Glycosyl hydrolase family 13 catalytic domain-containing protein</fullName>
    </recommendedName>
</protein>
<reference evidence="2" key="1">
    <citation type="submission" date="2023-02" db="EMBL/GenBank/DDBJ databases">
        <title>Actinokineospora globicatena NBRC 15670.</title>
        <authorList>
            <person name="Ichikawa N."/>
            <person name="Sato H."/>
            <person name="Tonouchi N."/>
        </authorList>
    </citation>
    <scope>NUCLEOTIDE SEQUENCE</scope>
    <source>
        <strain evidence="2">NBRC 15670</strain>
    </source>
</reference>
<dbReference type="SUPFAM" id="SSF51445">
    <property type="entry name" value="(Trans)glycosidases"/>
    <property type="match status" value="1"/>
</dbReference>
<evidence type="ECO:0000313" key="3">
    <source>
        <dbReference type="Proteomes" id="UP001165042"/>
    </source>
</evidence>
<dbReference type="RefSeq" id="WP_285607766.1">
    <property type="nucleotide sequence ID" value="NZ_BSSD01000001.1"/>
</dbReference>
<name>A0A9W6QK47_9PSEU</name>
<gene>
    <name evidence="2" type="ORF">Aglo03_08750</name>
</gene>
<proteinExistence type="predicted"/>
<dbReference type="SMART" id="SM00642">
    <property type="entry name" value="Aamy"/>
    <property type="match status" value="1"/>
</dbReference>
<comment type="caution">
    <text evidence="2">The sequence shown here is derived from an EMBL/GenBank/DDBJ whole genome shotgun (WGS) entry which is preliminary data.</text>
</comment>
<sequence length="489" mass="54727">MTELLARPVIYEVNTTTWLNGLSRAAGRTVTLGDVPAAAWDAITRPGIDAVWLMGVWERSKVGLNLVDESIRESFEQALPDLHDDDVVGSPYCVRRYVVEEALGGPEGLAAARSALADRGVLLVLDYVPNHVAPDHPWVLETPEAFVRGDLEDLAADPKAWLAVGDQIIARGRDPYFPPWPDVLQLNAFSTAARAAAVRTLSDIADQCDGIRCDMAMLPTNDVFAKTWGDRVGPAPAEDFWPTVLPALRALHPGTVLIAEAYWDLEWELQQQGFDYCYDKRLYDRVIGLDPSAVRDHLSAAVDYQNHLMRFLENHDEPRVANELPNDAERAAAVVLATLPGATLWQEGQFEGRRTRPPVFLRRAPDEPIDHELAAWYDELVFTIAAEQVRTGTWTLAEPHGWPDNDSHRNLLAWSWTPARGRRYLIVVNLSATPSQARVPLPWSDLRGRSHQLTELLNKQTYHREGDELAAEGLFVSLPPWHHHLFAIE</sequence>
<dbReference type="AlphaFoldDB" id="A0A9W6QK47"/>
<dbReference type="GO" id="GO:0005975">
    <property type="term" value="P:carbohydrate metabolic process"/>
    <property type="evidence" value="ECO:0007669"/>
    <property type="project" value="InterPro"/>
</dbReference>
<evidence type="ECO:0000313" key="2">
    <source>
        <dbReference type="EMBL" id="GLW90059.1"/>
    </source>
</evidence>
<dbReference type="Gene3D" id="3.20.20.80">
    <property type="entry name" value="Glycosidases"/>
    <property type="match status" value="1"/>
</dbReference>
<dbReference type="InterPro" id="IPR017853">
    <property type="entry name" value="GH"/>
</dbReference>
<dbReference type="CDD" id="cd11347">
    <property type="entry name" value="AmyAc_1"/>
    <property type="match status" value="1"/>
</dbReference>
<organism evidence="2 3">
    <name type="scientific">Actinokineospora globicatena</name>
    <dbReference type="NCBI Taxonomy" id="103729"/>
    <lineage>
        <taxon>Bacteria</taxon>
        <taxon>Bacillati</taxon>
        <taxon>Actinomycetota</taxon>
        <taxon>Actinomycetes</taxon>
        <taxon>Pseudonocardiales</taxon>
        <taxon>Pseudonocardiaceae</taxon>
        <taxon>Actinokineospora</taxon>
    </lineage>
</organism>
<dbReference type="PANTHER" id="PTHR47786:SF2">
    <property type="entry name" value="GLYCOSYL HYDROLASE FAMILY 13 CATALYTIC DOMAIN-CONTAINING PROTEIN"/>
    <property type="match status" value="1"/>
</dbReference>
<keyword evidence="3" id="KW-1185">Reference proteome</keyword>
<accession>A0A9W6QK47</accession>
<dbReference type="InterPro" id="IPR006047">
    <property type="entry name" value="GH13_cat_dom"/>
</dbReference>
<dbReference type="EMBL" id="BSSD01000001">
    <property type="protein sequence ID" value="GLW90059.1"/>
    <property type="molecule type" value="Genomic_DNA"/>
</dbReference>
<dbReference type="PANTHER" id="PTHR47786">
    <property type="entry name" value="ALPHA-1,4-GLUCAN:MALTOSE-1-PHOSPHATE MALTOSYLTRANSFERASE"/>
    <property type="match status" value="1"/>
</dbReference>
<feature type="domain" description="Glycosyl hydrolase family 13 catalytic" evidence="1">
    <location>
        <begin position="69"/>
        <end position="384"/>
    </location>
</feature>